<dbReference type="InterPro" id="IPR027417">
    <property type="entry name" value="P-loop_NTPase"/>
</dbReference>
<name>A0A3B0UKX8_9ZZZZ</name>
<dbReference type="InterPro" id="IPR049052">
    <property type="entry name" value="nSTAND1"/>
</dbReference>
<accession>A0A3B0UKX8</accession>
<evidence type="ECO:0000259" key="1">
    <source>
        <dbReference type="Pfam" id="PF19960"/>
    </source>
</evidence>
<gene>
    <name evidence="3" type="ORF">MNBD_CHLOROFLEXI01-3005</name>
</gene>
<organism evidence="3">
    <name type="scientific">hydrothermal vent metagenome</name>
    <dbReference type="NCBI Taxonomy" id="652676"/>
    <lineage>
        <taxon>unclassified sequences</taxon>
        <taxon>metagenomes</taxon>
        <taxon>ecological metagenomes</taxon>
    </lineage>
</organism>
<protein>
    <submittedName>
        <fullName evidence="3">High-affnity carbon uptake protein Hat/HatR</fullName>
    </submittedName>
</protein>
<sequence>MTADSATYLTTLHKQLNTAFNLAEIRTLCLNLNIDYESVAGEEKPSRIRELLLGLGRNGRLPELITLISQERPRLTWEAVPDDFQLPQSLASGNMTVPAESYHIYGDIVQGDKFSGDKIAGNKIETQTYIERQVIVQGIEISDLEQLPPELGEPPYKGLSYFTANDHEWFFGREKITAVLVNRLHDLSFLAVVGDSGSGKSSLVRAGVIPTMTRDVTLADGTVPPLGQWRVATLTPTARPLAKLATTLFPNDHAQQAILQEQATQNSHALHDALAAQSKPGHKLLLVVDQFEEIFTLCEKEEVRQAFINNLLTLAAESTDIKLIITLRADFYAQCLRYEGLRQLLKTSQEPLGAMSSQELA</sequence>
<dbReference type="Pfam" id="PF20703">
    <property type="entry name" value="nSTAND1"/>
    <property type="match status" value="1"/>
</dbReference>
<feature type="non-terminal residue" evidence="3">
    <location>
        <position position="361"/>
    </location>
</feature>
<proteinExistence type="predicted"/>
<dbReference type="Pfam" id="PF19960">
    <property type="entry name" value="EAD7"/>
    <property type="match status" value="1"/>
</dbReference>
<dbReference type="InterPro" id="IPR045435">
    <property type="entry name" value="EAD7"/>
</dbReference>
<dbReference type="EMBL" id="UOEU01000287">
    <property type="protein sequence ID" value="VAW31781.1"/>
    <property type="molecule type" value="Genomic_DNA"/>
</dbReference>
<dbReference type="SUPFAM" id="SSF52540">
    <property type="entry name" value="P-loop containing nucleoside triphosphate hydrolases"/>
    <property type="match status" value="1"/>
</dbReference>
<feature type="domain" description="Novel STAND NTPase 1" evidence="2">
    <location>
        <begin position="155"/>
        <end position="360"/>
    </location>
</feature>
<evidence type="ECO:0000259" key="2">
    <source>
        <dbReference type="Pfam" id="PF20703"/>
    </source>
</evidence>
<feature type="domain" description="Effector-associated" evidence="1">
    <location>
        <begin position="12"/>
        <end position="73"/>
    </location>
</feature>
<evidence type="ECO:0000313" key="3">
    <source>
        <dbReference type="EMBL" id="VAW31781.1"/>
    </source>
</evidence>
<dbReference type="AlphaFoldDB" id="A0A3B0UKX8"/>
<reference evidence="3" key="1">
    <citation type="submission" date="2018-06" db="EMBL/GenBank/DDBJ databases">
        <authorList>
            <person name="Zhirakovskaya E."/>
        </authorList>
    </citation>
    <scope>NUCLEOTIDE SEQUENCE</scope>
</reference>
<dbReference type="Gene3D" id="3.40.50.300">
    <property type="entry name" value="P-loop containing nucleotide triphosphate hydrolases"/>
    <property type="match status" value="1"/>
</dbReference>